<protein>
    <submittedName>
        <fullName evidence="1">Uncharacterized protein</fullName>
    </submittedName>
</protein>
<dbReference type="Pfam" id="PF10899">
    <property type="entry name" value="AbiGi"/>
    <property type="match status" value="1"/>
</dbReference>
<name>A0A0C1ZDQ1_9VIBR</name>
<reference evidence="1 2" key="1">
    <citation type="submission" date="2014-07" db="EMBL/GenBank/DDBJ databases">
        <title>Unique and conserved regions in Vibrio harveyi and related species in comparison with the shrimp pathogen Vibrio harveyi CAIM 1792.</title>
        <authorList>
            <person name="Espinoza-Valles I."/>
            <person name="Vora G."/>
            <person name="Leekitcharoenphon P."/>
            <person name="Ussery D."/>
            <person name="Hoj L."/>
            <person name="Gomez-Gil B."/>
        </authorList>
    </citation>
    <scope>NUCLEOTIDE SEQUENCE [LARGE SCALE GENOMIC DNA]</scope>
    <source>
        <strain evidence="2">CAIM 1854 / LMG 25443</strain>
    </source>
</reference>
<sequence length="253" mass="29485">MGVSSNSIIHFTDSLDAIKGIIKNSFKLKYCREYIYIGDDSYVDILVPMVSFCDIPLSEIKEHIDKYGSYGVGLTKEWARKNHLNPVLYIDKNSFLNKTLGSAVESYIISKHQGKNPLHALPIEDRPVIDILRYVKNYQEDLKRKEETIPDYRFYDEREWRYVPDVNEDIGFCFDRDKLEGFEDVYADSQEKLSDLKLSFSPEDISYIIINDDSEIHEILRFLKETMGGEFSYKSIERLSTRILTVAQIKGDF</sequence>
<gene>
    <name evidence="1" type="ORF">H735_03745</name>
</gene>
<organism evidence="1 2">
    <name type="scientific">Vibrio owensii CAIM 1854 = LMG 25443</name>
    <dbReference type="NCBI Taxonomy" id="1229493"/>
    <lineage>
        <taxon>Bacteria</taxon>
        <taxon>Pseudomonadati</taxon>
        <taxon>Pseudomonadota</taxon>
        <taxon>Gammaproteobacteria</taxon>
        <taxon>Vibrionales</taxon>
        <taxon>Vibrionaceae</taxon>
        <taxon>Vibrio</taxon>
    </lineage>
</organism>
<evidence type="ECO:0000313" key="1">
    <source>
        <dbReference type="EMBL" id="KIF54174.1"/>
    </source>
</evidence>
<comment type="caution">
    <text evidence="1">The sequence shown here is derived from an EMBL/GenBank/DDBJ whole genome shotgun (WGS) entry which is preliminary data.</text>
</comment>
<evidence type="ECO:0000313" key="2">
    <source>
        <dbReference type="Proteomes" id="UP000031586"/>
    </source>
</evidence>
<dbReference type="EMBL" id="JPRD01000008">
    <property type="protein sequence ID" value="KIF54174.1"/>
    <property type="molecule type" value="Genomic_DNA"/>
</dbReference>
<dbReference type="Proteomes" id="UP000031586">
    <property type="component" value="Unassembled WGS sequence"/>
</dbReference>
<dbReference type="PATRIC" id="fig|1229493.5.peg.5669"/>
<proteinExistence type="predicted"/>
<dbReference type="InterPro" id="IPR021223">
    <property type="entry name" value="AbiGi"/>
</dbReference>
<accession>A0A0C1ZDQ1</accession>
<dbReference type="AlphaFoldDB" id="A0A0C1ZDQ1"/>
<dbReference type="RefSeq" id="WP_020198108.1">
    <property type="nucleotide sequence ID" value="NZ_BAOH01000227.1"/>
</dbReference>